<dbReference type="PANTHER" id="PTHR33359:SF1">
    <property type="entry name" value="MOLYBDOPTERIN SYNTHASE SULFUR CARRIER SUBUNIT"/>
    <property type="match status" value="1"/>
</dbReference>
<comment type="caution">
    <text evidence="6">The sequence shown here is derived from an EMBL/GenBank/DDBJ whole genome shotgun (WGS) entry which is preliminary data.</text>
</comment>
<evidence type="ECO:0000256" key="5">
    <source>
        <dbReference type="ARBA" id="ARBA00024247"/>
    </source>
</evidence>
<dbReference type="AlphaFoldDB" id="A0A2A5C826"/>
<dbReference type="InterPro" id="IPR003749">
    <property type="entry name" value="ThiS/MoaD-like"/>
</dbReference>
<dbReference type="FunFam" id="3.10.20.30:FF:000010">
    <property type="entry name" value="Molybdopterin synthase sulfur carrier subunit"/>
    <property type="match status" value="1"/>
</dbReference>
<evidence type="ECO:0000313" key="7">
    <source>
        <dbReference type="Proteomes" id="UP000228987"/>
    </source>
</evidence>
<dbReference type="Proteomes" id="UP000228987">
    <property type="component" value="Unassembled WGS sequence"/>
</dbReference>
<dbReference type="PANTHER" id="PTHR33359">
    <property type="entry name" value="MOLYBDOPTERIN SYNTHASE SULFUR CARRIER SUBUNIT"/>
    <property type="match status" value="1"/>
</dbReference>
<keyword evidence="3" id="KW-0501">Molybdenum cofactor biosynthesis</keyword>
<dbReference type="CDD" id="cd00754">
    <property type="entry name" value="Ubl_MoaD"/>
    <property type="match status" value="1"/>
</dbReference>
<proteinExistence type="inferred from homology"/>
<evidence type="ECO:0000313" key="6">
    <source>
        <dbReference type="EMBL" id="PCJ39962.1"/>
    </source>
</evidence>
<dbReference type="Pfam" id="PF02597">
    <property type="entry name" value="ThiS"/>
    <property type="match status" value="1"/>
</dbReference>
<dbReference type="InterPro" id="IPR044672">
    <property type="entry name" value="MOCS2A"/>
</dbReference>
<dbReference type="GO" id="GO:0000166">
    <property type="term" value="F:nucleotide binding"/>
    <property type="evidence" value="ECO:0007669"/>
    <property type="project" value="UniProtKB-KW"/>
</dbReference>
<sequence length="87" mass="9450">MATIHYFASVREKLGLSSEQLELPSKVDTVSALVDMLIEQHDKQDGNWEGVLKTSSVLVAVNQSIAKFSSPIKDTDDIAFFPPVTGG</sequence>
<dbReference type="GO" id="GO:1990133">
    <property type="term" value="C:molybdopterin adenylyltransferase complex"/>
    <property type="evidence" value="ECO:0007669"/>
    <property type="project" value="TreeGrafter"/>
</dbReference>
<keyword evidence="2" id="KW-0547">Nucleotide-binding</keyword>
<reference evidence="7" key="1">
    <citation type="submission" date="2017-08" db="EMBL/GenBank/DDBJ databases">
        <title>A dynamic microbial community with high functional redundancy inhabits the cold, oxic subseafloor aquifer.</title>
        <authorList>
            <person name="Tully B.J."/>
            <person name="Wheat C.G."/>
            <person name="Glazer B.T."/>
            <person name="Huber J.A."/>
        </authorList>
    </citation>
    <scope>NUCLEOTIDE SEQUENCE [LARGE SCALE GENOMIC DNA]</scope>
</reference>
<dbReference type="NCBIfam" id="TIGR01682">
    <property type="entry name" value="moaD"/>
    <property type="match status" value="1"/>
</dbReference>
<protein>
    <recommendedName>
        <fullName evidence="5">Molybdopterin synthase sulfur carrier subunit</fullName>
    </recommendedName>
</protein>
<dbReference type="InterPro" id="IPR016155">
    <property type="entry name" value="Mopterin_synth/thiamin_S_b"/>
</dbReference>
<evidence type="ECO:0000256" key="4">
    <source>
        <dbReference type="ARBA" id="ARBA00024200"/>
    </source>
</evidence>
<comment type="pathway">
    <text evidence="1">Cofactor biosynthesis; molybdopterin biosynthesis.</text>
</comment>
<gene>
    <name evidence="6" type="primary">moaD</name>
    <name evidence="6" type="ORF">COA71_12355</name>
</gene>
<comment type="similarity">
    <text evidence="4">Belongs to the MoaD family.</text>
</comment>
<evidence type="ECO:0000256" key="3">
    <source>
        <dbReference type="ARBA" id="ARBA00023150"/>
    </source>
</evidence>
<dbReference type="InterPro" id="IPR010038">
    <property type="entry name" value="MoaD_arc-typ"/>
</dbReference>
<evidence type="ECO:0000256" key="1">
    <source>
        <dbReference type="ARBA" id="ARBA00005046"/>
    </source>
</evidence>
<dbReference type="SUPFAM" id="SSF54285">
    <property type="entry name" value="MoaD/ThiS"/>
    <property type="match status" value="1"/>
</dbReference>
<evidence type="ECO:0000256" key="2">
    <source>
        <dbReference type="ARBA" id="ARBA00022741"/>
    </source>
</evidence>
<name>A0A2A5C826_9GAMM</name>
<dbReference type="InterPro" id="IPR012675">
    <property type="entry name" value="Beta-grasp_dom_sf"/>
</dbReference>
<dbReference type="UniPathway" id="UPA00344"/>
<dbReference type="NCBIfam" id="TIGR01687">
    <property type="entry name" value="moaD_arch"/>
    <property type="match status" value="1"/>
</dbReference>
<accession>A0A2A5C826</accession>
<dbReference type="GO" id="GO:0006777">
    <property type="term" value="P:Mo-molybdopterin cofactor biosynthetic process"/>
    <property type="evidence" value="ECO:0007669"/>
    <property type="project" value="UniProtKB-KW"/>
</dbReference>
<organism evidence="6 7">
    <name type="scientific">SAR86 cluster bacterium</name>
    <dbReference type="NCBI Taxonomy" id="2030880"/>
    <lineage>
        <taxon>Bacteria</taxon>
        <taxon>Pseudomonadati</taxon>
        <taxon>Pseudomonadota</taxon>
        <taxon>Gammaproteobacteria</taxon>
        <taxon>SAR86 cluster</taxon>
    </lineage>
</organism>
<dbReference type="Gene3D" id="3.10.20.30">
    <property type="match status" value="1"/>
</dbReference>
<dbReference type="EMBL" id="NVWI01000011">
    <property type="protein sequence ID" value="PCJ39962.1"/>
    <property type="molecule type" value="Genomic_DNA"/>
</dbReference>